<feature type="compositionally biased region" description="Polar residues" evidence="1">
    <location>
        <begin position="824"/>
        <end position="845"/>
    </location>
</feature>
<dbReference type="STRING" id="2070753.A0A3A2ZE74"/>
<feature type="compositionally biased region" description="Low complexity" evidence="1">
    <location>
        <begin position="620"/>
        <end position="629"/>
    </location>
</feature>
<comment type="caution">
    <text evidence="2">The sequence shown here is derived from an EMBL/GenBank/DDBJ whole genome shotgun (WGS) entry which is preliminary data.</text>
</comment>
<dbReference type="EMBL" id="MVGC01000268">
    <property type="protein sequence ID" value="RJE20900.1"/>
    <property type="molecule type" value="Genomic_DNA"/>
</dbReference>
<feature type="compositionally biased region" description="Polar residues" evidence="1">
    <location>
        <begin position="157"/>
        <end position="182"/>
    </location>
</feature>
<feature type="compositionally biased region" description="Low complexity" evidence="1">
    <location>
        <begin position="928"/>
        <end position="943"/>
    </location>
</feature>
<dbReference type="InterPro" id="IPR029006">
    <property type="entry name" value="ADF-H/Gelsolin-like_dom_sf"/>
</dbReference>
<protein>
    <submittedName>
        <fullName evidence="2">GPI-anchored cell surface glycoprotein</fullName>
    </submittedName>
</protein>
<feature type="compositionally biased region" description="Polar residues" evidence="1">
    <location>
        <begin position="889"/>
        <end position="900"/>
    </location>
</feature>
<feature type="compositionally biased region" description="Polar residues" evidence="1">
    <location>
        <begin position="508"/>
        <end position="522"/>
    </location>
</feature>
<proteinExistence type="predicted"/>
<feature type="compositionally biased region" description="Low complexity" evidence="1">
    <location>
        <begin position="487"/>
        <end position="500"/>
    </location>
</feature>
<organism evidence="2 3">
    <name type="scientific">Aspergillus sclerotialis</name>
    <dbReference type="NCBI Taxonomy" id="2070753"/>
    <lineage>
        <taxon>Eukaryota</taxon>
        <taxon>Fungi</taxon>
        <taxon>Dikarya</taxon>
        <taxon>Ascomycota</taxon>
        <taxon>Pezizomycotina</taxon>
        <taxon>Eurotiomycetes</taxon>
        <taxon>Eurotiomycetidae</taxon>
        <taxon>Eurotiales</taxon>
        <taxon>Aspergillaceae</taxon>
        <taxon>Aspergillus</taxon>
        <taxon>Aspergillus subgen. Polypaecilum</taxon>
    </lineage>
</organism>
<reference evidence="3" key="1">
    <citation type="submission" date="2017-02" db="EMBL/GenBank/DDBJ databases">
        <authorList>
            <person name="Tafer H."/>
            <person name="Lopandic K."/>
        </authorList>
    </citation>
    <scope>NUCLEOTIDE SEQUENCE [LARGE SCALE GENOMIC DNA]</scope>
    <source>
        <strain evidence="3">CBS 366.77</strain>
    </source>
</reference>
<dbReference type="Gene3D" id="3.40.20.10">
    <property type="entry name" value="Severin"/>
    <property type="match status" value="1"/>
</dbReference>
<name>A0A3A2ZE74_9EURO</name>
<keyword evidence="3" id="KW-1185">Reference proteome</keyword>
<feature type="compositionally biased region" description="Basic residues" evidence="1">
    <location>
        <begin position="257"/>
        <end position="267"/>
    </location>
</feature>
<accession>A0A3A2ZE74</accession>
<feature type="compositionally biased region" description="Polar residues" evidence="1">
    <location>
        <begin position="593"/>
        <end position="615"/>
    </location>
</feature>
<feature type="region of interest" description="Disordered" evidence="1">
    <location>
        <begin position="150"/>
        <end position="662"/>
    </location>
</feature>
<feature type="compositionally biased region" description="Pro residues" evidence="1">
    <location>
        <begin position="333"/>
        <end position="353"/>
    </location>
</feature>
<evidence type="ECO:0000256" key="1">
    <source>
        <dbReference type="SAM" id="MobiDB-lite"/>
    </source>
</evidence>
<feature type="region of interest" description="Disordered" evidence="1">
    <location>
        <begin position="677"/>
        <end position="699"/>
    </location>
</feature>
<dbReference type="AlphaFoldDB" id="A0A3A2ZE74"/>
<feature type="compositionally biased region" description="Basic and acidic residues" evidence="1">
    <location>
        <begin position="435"/>
        <end position="444"/>
    </location>
</feature>
<evidence type="ECO:0000313" key="2">
    <source>
        <dbReference type="EMBL" id="RJE20900.1"/>
    </source>
</evidence>
<feature type="compositionally biased region" description="Polar residues" evidence="1">
    <location>
        <begin position="316"/>
        <end position="325"/>
    </location>
</feature>
<dbReference type="OrthoDB" id="74412at2759"/>
<feature type="region of interest" description="Disordered" evidence="1">
    <location>
        <begin position="763"/>
        <end position="981"/>
    </location>
</feature>
<feature type="compositionally biased region" description="Polar residues" evidence="1">
    <location>
        <begin position="564"/>
        <end position="575"/>
    </location>
</feature>
<feature type="compositionally biased region" description="Polar residues" evidence="1">
    <location>
        <begin position="472"/>
        <end position="481"/>
    </location>
</feature>
<feature type="compositionally biased region" description="Basic and acidic residues" evidence="1">
    <location>
        <begin position="411"/>
        <end position="428"/>
    </location>
</feature>
<feature type="compositionally biased region" description="Basic and acidic residues" evidence="1">
    <location>
        <begin position="388"/>
        <end position="404"/>
    </location>
</feature>
<feature type="compositionally biased region" description="Polar residues" evidence="1">
    <location>
        <begin position="273"/>
        <end position="285"/>
    </location>
</feature>
<feature type="compositionally biased region" description="Basic and acidic residues" evidence="1">
    <location>
        <begin position="944"/>
        <end position="976"/>
    </location>
</feature>
<sequence>MSLNGLDNPAITEAYQNALTDAGGWLLLRYVSRDEVTLFERGTGGVPEVRNSVDGYEEKSPLYGFLQYRRRKVVISYMPEGLSRLVQARTTVQFQSILDKFSPHDTVFTFSQSSELSESALSSACLLPATSGSITSSSSSLRRRRLMEITEDAEENTAGNNDAQVQSSSSDIPQKRLSQMSDVTVVPPDTAPEPHQAPDDDGAASERHDPNEAPTYDEPPPISRVQSARPATRGDGIEDLPRPSYEPRTSTQSTRPHVGHRHRKVKLGPRPSVDSSGRPRTSGSLSREADQRPVAALPAGIRSSSLRKPAPDVSRPRSQGSSLTPMSGRRTPTVPPLLVPPPSIPLSRPPPSPGAKSMGAMSTISASGTSQEKERLMKALQQRKKQMEKRAEEKRNRKATEEKLSPIPDVTENKENIERSQKKPKSDNEPNPVSRKSEKGKEPLFEIPPSAVPETIEPKEDAKQAPSDMSKPDSTVDMTSDSEGDQSSNTSPPSTAATFSTDRKDPLETTQTPQMQLESQPVVTHEPKTGASENETSDGPSSASADVPLGSKSQATPETEIILPQQTPTVPSSEQPGEHISTETPESIPLPDSQPSTSRPTSVAESSTVIITTDGDQQHDLPTPDTTDPLTEESTEQKEKSKRHLEPIQVPTPEYSDDDNISDDSFMEELKTATVEEAKPVSVGKSPLSPGFANSESDRLSLDWKNPRAVSNPAAVGHQSNLQAVSAGRSVSSPFYSEFGGSSVMMAKKINVSSGISKRIKALEKFSSRDPPPSFNQNGTSAPASNSFEDLRRRASASKGSGAMESIVASRRTSYISEEPTRAPSVQRSVSQLSTDTTRRQSFVSVTAHIVRDPAGPDGDSTAEPAETGELNLQPSPLTVEHEPPELPLSQTTTTDSAANKSDKRSMSVSSAGSGRPSLARLGRSDSKMSISSRSKASDVASSPDEKKESRTSRMLRLKEEEVDPISEHVQKEPEPNGKALQPIDIGEVNIQFPDTLLWKRRFMRIDDKGYLVFAPGNIDSSNRNMIKRYHLTEFIEPCLPDEDRQELPNSILLDFLSGSTLQAACESRQGQESLLQTLLDAYNTHQQLSSQ</sequence>
<gene>
    <name evidence="2" type="ORF">PHISCL_06768</name>
</gene>
<feature type="compositionally biased region" description="Polar residues" evidence="1">
    <location>
        <begin position="775"/>
        <end position="788"/>
    </location>
</feature>
<feature type="compositionally biased region" description="Polar residues" evidence="1">
    <location>
        <begin position="360"/>
        <end position="370"/>
    </location>
</feature>
<dbReference type="Proteomes" id="UP000266188">
    <property type="component" value="Unassembled WGS sequence"/>
</dbReference>
<evidence type="ECO:0000313" key="3">
    <source>
        <dbReference type="Proteomes" id="UP000266188"/>
    </source>
</evidence>
<dbReference type="SUPFAM" id="SSF55753">
    <property type="entry name" value="Actin depolymerizing proteins"/>
    <property type="match status" value="1"/>
</dbReference>
<feature type="compositionally biased region" description="Polar residues" evidence="1">
    <location>
        <begin position="531"/>
        <end position="544"/>
    </location>
</feature>